<evidence type="ECO:0000256" key="7">
    <source>
        <dbReference type="RuleBase" id="RU000416"/>
    </source>
</evidence>
<evidence type="ECO:0000256" key="5">
    <source>
        <dbReference type="ARBA" id="ARBA00022747"/>
    </source>
</evidence>
<evidence type="ECO:0000256" key="1">
    <source>
        <dbReference type="ARBA" id="ARBA00011975"/>
    </source>
</evidence>
<keyword evidence="4 6" id="KW-0949">S-adenosyl-L-methionine</keyword>
<keyword evidence="2 6" id="KW-0489">Methyltransferase</keyword>
<evidence type="ECO:0000313" key="8">
    <source>
        <dbReference type="EMBL" id="CAH1059347.1"/>
    </source>
</evidence>
<dbReference type="InterPro" id="IPR029063">
    <property type="entry name" value="SAM-dependent_MTases_sf"/>
</dbReference>
<dbReference type="EMBL" id="CAKMAB010000052">
    <property type="protein sequence ID" value="CAH1059347.1"/>
    <property type="molecule type" value="Genomic_DNA"/>
</dbReference>
<comment type="caution">
    <text evidence="8">The sequence shown here is derived from an EMBL/GenBank/DDBJ whole genome shotgun (WGS) entry which is preliminary data.</text>
</comment>
<proteinExistence type="inferred from homology"/>
<dbReference type="PROSITE" id="PS51679">
    <property type="entry name" value="SAM_MT_C5"/>
    <property type="match status" value="1"/>
</dbReference>
<dbReference type="PRINTS" id="PR00105">
    <property type="entry name" value="C5METTRFRASE"/>
</dbReference>
<sequence length="210" mass="24069">MQPTVISLCCGAGGLDLGFERAGFEMIWGIDIDKDSCLSHNKNFLNEVVNGDVFHVDIDLIPKSDLIIASLPATTFSLSGGYSYKSIFADKGILQYKDRIFEIVQNNKPIAFLIEGHKTFLKEHMFNDYLARLNSINYQISYEILNTKDYGIAQNKERLIIVGIKKQLNVSFEFPLKHPENVTVKDVIKNLDHIDYENRKKIYFKTLERI</sequence>
<dbReference type="SUPFAM" id="SSF53335">
    <property type="entry name" value="S-adenosyl-L-methionine-dependent methyltransferases"/>
    <property type="match status" value="1"/>
</dbReference>
<keyword evidence="9" id="KW-1185">Reference proteome</keyword>
<evidence type="ECO:0000256" key="4">
    <source>
        <dbReference type="ARBA" id="ARBA00022691"/>
    </source>
</evidence>
<dbReference type="InterPro" id="IPR001525">
    <property type="entry name" value="C5_MeTfrase"/>
</dbReference>
<keyword evidence="3 6" id="KW-0808">Transferase</keyword>
<keyword evidence="5" id="KW-0680">Restriction system</keyword>
<dbReference type="RefSeq" id="WP_234541243.1">
    <property type="nucleotide sequence ID" value="NZ_CAKMAB010000052.1"/>
</dbReference>
<evidence type="ECO:0000313" key="9">
    <source>
        <dbReference type="Proteomes" id="UP000838749"/>
    </source>
</evidence>
<dbReference type="Proteomes" id="UP000838749">
    <property type="component" value="Unassembled WGS sequence"/>
</dbReference>
<comment type="caution">
    <text evidence="6">Lacks conserved residue(s) required for the propagation of feature annotation.</text>
</comment>
<evidence type="ECO:0000256" key="6">
    <source>
        <dbReference type="PROSITE-ProRule" id="PRU01016"/>
    </source>
</evidence>
<dbReference type="InterPro" id="IPR050390">
    <property type="entry name" value="C5-Methyltransferase"/>
</dbReference>
<protein>
    <recommendedName>
        <fullName evidence="1">DNA (cytosine-5-)-methyltransferase</fullName>
        <ecNumber evidence="1">2.1.1.37</ecNumber>
    </recommendedName>
</protein>
<dbReference type="Pfam" id="PF00145">
    <property type="entry name" value="DNA_methylase"/>
    <property type="match status" value="1"/>
</dbReference>
<reference evidence="8" key="1">
    <citation type="submission" date="2021-12" db="EMBL/GenBank/DDBJ databases">
        <authorList>
            <person name="Criscuolo A."/>
        </authorList>
    </citation>
    <scope>NUCLEOTIDE SEQUENCE</scope>
    <source>
        <strain evidence="8">CIP111894</strain>
    </source>
</reference>
<accession>A0ABM9BK84</accession>
<dbReference type="PANTHER" id="PTHR10629">
    <property type="entry name" value="CYTOSINE-SPECIFIC METHYLTRANSFERASE"/>
    <property type="match status" value="1"/>
</dbReference>
<dbReference type="GO" id="GO:0032259">
    <property type="term" value="P:methylation"/>
    <property type="evidence" value="ECO:0007669"/>
    <property type="project" value="UniProtKB-KW"/>
</dbReference>
<dbReference type="EC" id="2.1.1.37" evidence="1"/>
<name>A0ABM9BK84_9BACL</name>
<dbReference type="Gene3D" id="3.40.50.150">
    <property type="entry name" value="Vaccinia Virus protein VP39"/>
    <property type="match status" value="1"/>
</dbReference>
<dbReference type="PANTHER" id="PTHR10629:SF52">
    <property type="entry name" value="DNA (CYTOSINE-5)-METHYLTRANSFERASE 1"/>
    <property type="match status" value="1"/>
</dbReference>
<dbReference type="GO" id="GO:0003886">
    <property type="term" value="F:DNA (cytosine-5-)-methyltransferase activity"/>
    <property type="evidence" value="ECO:0007669"/>
    <property type="project" value="UniProtKB-EC"/>
</dbReference>
<gene>
    <name evidence="8" type="primary">haeIIIM</name>
    <name evidence="8" type="ORF">PAECIP111894_05553</name>
</gene>
<evidence type="ECO:0000256" key="2">
    <source>
        <dbReference type="ARBA" id="ARBA00022603"/>
    </source>
</evidence>
<comment type="similarity">
    <text evidence="6 7">Belongs to the class I-like SAM-binding methyltransferase superfamily. C5-methyltransferase family.</text>
</comment>
<dbReference type="NCBIfam" id="TIGR00675">
    <property type="entry name" value="dcm"/>
    <property type="match status" value="1"/>
</dbReference>
<evidence type="ECO:0000256" key="3">
    <source>
        <dbReference type="ARBA" id="ARBA00022679"/>
    </source>
</evidence>
<organism evidence="8 9">
    <name type="scientific">Paenibacillus pseudetheri</name>
    <dbReference type="NCBI Taxonomy" id="2897682"/>
    <lineage>
        <taxon>Bacteria</taxon>
        <taxon>Bacillati</taxon>
        <taxon>Bacillota</taxon>
        <taxon>Bacilli</taxon>
        <taxon>Bacillales</taxon>
        <taxon>Paenibacillaceae</taxon>
        <taxon>Paenibacillus</taxon>
    </lineage>
</organism>